<dbReference type="InterPro" id="IPR000182">
    <property type="entry name" value="GNAT_dom"/>
</dbReference>
<dbReference type="InterPro" id="IPR016181">
    <property type="entry name" value="Acyl_CoA_acyltransferase"/>
</dbReference>
<dbReference type="SUPFAM" id="SSF55729">
    <property type="entry name" value="Acyl-CoA N-acyltransferases (Nat)"/>
    <property type="match status" value="1"/>
</dbReference>
<dbReference type="PROSITE" id="PS51186">
    <property type="entry name" value="GNAT"/>
    <property type="match status" value="1"/>
</dbReference>
<gene>
    <name evidence="2" type="ORF">GCM10009867_34290</name>
</gene>
<reference evidence="2 3" key="1">
    <citation type="journal article" date="2019" name="Int. J. Syst. Evol. Microbiol.">
        <title>The Global Catalogue of Microorganisms (GCM) 10K type strain sequencing project: providing services to taxonomists for standard genome sequencing and annotation.</title>
        <authorList>
            <consortium name="The Broad Institute Genomics Platform"/>
            <consortium name="The Broad Institute Genome Sequencing Center for Infectious Disease"/>
            <person name="Wu L."/>
            <person name="Ma J."/>
        </authorList>
    </citation>
    <scope>NUCLEOTIDE SEQUENCE [LARGE SCALE GENOMIC DNA]</scope>
    <source>
        <strain evidence="2 3">JCM 16378</strain>
    </source>
</reference>
<accession>A0ABN3UW64</accession>
<dbReference type="PANTHER" id="PTHR43610">
    <property type="entry name" value="BLL6696 PROTEIN"/>
    <property type="match status" value="1"/>
</dbReference>
<name>A0ABN3UW64_9MICO</name>
<sequence>MADRAATFAQKPILTGEKVVLRPFEDGDLAALAEAVGDPEVGRLTGSFHSSADAAEPPDPDVLRDWYSTRNQQTDRLDLAVVDRATGRCVGEVVLNEWEQDDASANFRILLGPPGRDRGLGTEATRLVLAHAFDRLGLHRVSLEVFSFNPRARRAYEKVGFVVEGTRRDALRFDGRWVDSVLMAVLEDEWRRHRGHPETAPPGPSAT</sequence>
<comment type="caution">
    <text evidence="2">The sequence shown here is derived from an EMBL/GenBank/DDBJ whole genome shotgun (WGS) entry which is preliminary data.</text>
</comment>
<proteinExistence type="predicted"/>
<dbReference type="PANTHER" id="PTHR43610:SF1">
    <property type="entry name" value="N-ACETYLTRANSFERASE DOMAIN-CONTAINING PROTEIN"/>
    <property type="match status" value="1"/>
</dbReference>
<keyword evidence="3" id="KW-1185">Reference proteome</keyword>
<dbReference type="Gene3D" id="3.40.630.30">
    <property type="match status" value="1"/>
</dbReference>
<organism evidence="2 3">
    <name type="scientific">Pedococcus aerophilus</name>
    <dbReference type="NCBI Taxonomy" id="436356"/>
    <lineage>
        <taxon>Bacteria</taxon>
        <taxon>Bacillati</taxon>
        <taxon>Actinomycetota</taxon>
        <taxon>Actinomycetes</taxon>
        <taxon>Micrococcales</taxon>
        <taxon>Intrasporangiaceae</taxon>
        <taxon>Pedococcus</taxon>
    </lineage>
</organism>
<evidence type="ECO:0000259" key="1">
    <source>
        <dbReference type="PROSITE" id="PS51186"/>
    </source>
</evidence>
<evidence type="ECO:0000313" key="2">
    <source>
        <dbReference type="EMBL" id="GAA2739199.1"/>
    </source>
</evidence>
<feature type="domain" description="N-acetyltransferase" evidence="1">
    <location>
        <begin position="19"/>
        <end position="188"/>
    </location>
</feature>
<protein>
    <submittedName>
        <fullName evidence="2">GNAT family protein</fullName>
    </submittedName>
</protein>
<dbReference type="Proteomes" id="UP001501326">
    <property type="component" value="Unassembled WGS sequence"/>
</dbReference>
<dbReference type="EMBL" id="BAAARN010000005">
    <property type="protein sequence ID" value="GAA2739199.1"/>
    <property type="molecule type" value="Genomic_DNA"/>
</dbReference>
<dbReference type="RefSeq" id="WP_344195701.1">
    <property type="nucleotide sequence ID" value="NZ_BAAARN010000005.1"/>
</dbReference>
<dbReference type="Pfam" id="PF13302">
    <property type="entry name" value="Acetyltransf_3"/>
    <property type="match status" value="1"/>
</dbReference>
<evidence type="ECO:0000313" key="3">
    <source>
        <dbReference type="Proteomes" id="UP001501326"/>
    </source>
</evidence>